<dbReference type="AlphaFoldDB" id="A0A5C7W224"/>
<reference evidence="1 2" key="1">
    <citation type="submission" date="2018-09" db="EMBL/GenBank/DDBJ databases">
        <title>Metagenome Assembled Genomes from an Advanced Water Purification Facility.</title>
        <authorList>
            <person name="Stamps B.W."/>
            <person name="Spear J.R."/>
        </authorList>
    </citation>
    <scope>NUCLEOTIDE SEQUENCE [LARGE SCALE GENOMIC DNA]</scope>
    <source>
        <strain evidence="1">Bin_54_1</strain>
    </source>
</reference>
<sequence length="145" mass="16788">MKKIALLLFASLIVYAAFFTEKDRLDREVKRLCAIDGGIKVYETVKLPVEKFEKDGSIYIPSKQMVKPNHEYYYESSQQFLIKGNPSMWRNHYAVYRKSDNKLIGESSSYSRHGGDIPGPWHGSSFRCPEKADITNLNMQIFIKE</sequence>
<proteinExistence type="predicted"/>
<name>A0A5C7W224_9PROT</name>
<organism evidence="1 2">
    <name type="scientific">Nitrosomonas oligotropha</name>
    <dbReference type="NCBI Taxonomy" id="42354"/>
    <lineage>
        <taxon>Bacteria</taxon>
        <taxon>Pseudomonadati</taxon>
        <taxon>Pseudomonadota</taxon>
        <taxon>Betaproteobacteria</taxon>
        <taxon>Nitrosomonadales</taxon>
        <taxon>Nitrosomonadaceae</taxon>
        <taxon>Nitrosomonas</taxon>
    </lineage>
</organism>
<accession>A0A5C7W224</accession>
<gene>
    <name evidence="1" type="ORF">E6Q60_00010</name>
</gene>
<dbReference type="Proteomes" id="UP000321055">
    <property type="component" value="Unassembled WGS sequence"/>
</dbReference>
<evidence type="ECO:0000313" key="1">
    <source>
        <dbReference type="EMBL" id="TXI30993.1"/>
    </source>
</evidence>
<evidence type="ECO:0000313" key="2">
    <source>
        <dbReference type="Proteomes" id="UP000321055"/>
    </source>
</evidence>
<protein>
    <submittedName>
        <fullName evidence="1">Uncharacterized protein</fullName>
    </submittedName>
</protein>
<dbReference type="EMBL" id="SSFX01000001">
    <property type="protein sequence ID" value="TXI30993.1"/>
    <property type="molecule type" value="Genomic_DNA"/>
</dbReference>
<comment type="caution">
    <text evidence="1">The sequence shown here is derived from an EMBL/GenBank/DDBJ whole genome shotgun (WGS) entry which is preliminary data.</text>
</comment>